<dbReference type="InterPro" id="IPR036264">
    <property type="entry name" value="Bact_exopeptidase_dim_dom"/>
</dbReference>
<evidence type="ECO:0000256" key="1">
    <source>
        <dbReference type="SAM" id="MobiDB-lite"/>
    </source>
</evidence>
<name>A0A143BQQ0_9BACT</name>
<dbReference type="InterPro" id="IPR052030">
    <property type="entry name" value="Peptidase_M20/M20A_hydrolases"/>
</dbReference>
<keyword evidence="4" id="KW-1185">Reference proteome</keyword>
<protein>
    <submittedName>
        <fullName evidence="3">Amidohydrolase</fullName>
    </submittedName>
</protein>
<dbReference type="eggNOG" id="COG1473">
    <property type="taxonomic scope" value="Bacteria"/>
</dbReference>
<dbReference type="KEGG" id="gph:GEMMAAP_15720"/>
<dbReference type="AlphaFoldDB" id="A0A143BQQ0"/>
<gene>
    <name evidence="3" type="ORF">GEMMAAP_15720</name>
</gene>
<keyword evidence="3" id="KW-0378">Hydrolase</keyword>
<dbReference type="PANTHER" id="PTHR30575">
    <property type="entry name" value="PEPTIDASE M20"/>
    <property type="match status" value="1"/>
</dbReference>
<dbReference type="InterPro" id="IPR011650">
    <property type="entry name" value="Peptidase_M20_dimer"/>
</dbReference>
<evidence type="ECO:0000313" key="3">
    <source>
        <dbReference type="EMBL" id="AMW06925.1"/>
    </source>
</evidence>
<dbReference type="EMBL" id="CP011454">
    <property type="protein sequence ID" value="AMW06925.1"/>
    <property type="molecule type" value="Genomic_DNA"/>
</dbReference>
<dbReference type="GO" id="GO:0071713">
    <property type="term" value="F:para-aminobenzoyl-glutamate hydrolase activity"/>
    <property type="evidence" value="ECO:0007669"/>
    <property type="project" value="TreeGrafter"/>
</dbReference>
<feature type="domain" description="Peptidase M20 dimerisation" evidence="2">
    <location>
        <begin position="215"/>
        <end position="291"/>
    </location>
</feature>
<proteinExistence type="predicted"/>
<dbReference type="GO" id="GO:0005737">
    <property type="term" value="C:cytoplasm"/>
    <property type="evidence" value="ECO:0007669"/>
    <property type="project" value="TreeGrafter"/>
</dbReference>
<accession>A0A143BQQ0</accession>
<sequence length="539" mass="58732">MAAEAGAQTAGAAAPAAPAPAANDPRLAKLKDEALQMVQARSKQVQEIVDMLFSFQELGFQEWESQKYLTGILEKEGFKVERGVAGIPTAWTAKWSYGTGKPEISLGSDVDGIPQASNKPGVGYKDAMVSGGPGHGEGHNAGQALNIVASIVVKQLMQRDKINGTLLLWPGIAEEQMAGKAFLVRSGVFKNTDVTLFTHVGNDLGVSWGASGSSALISAEFRFKGSSAHAAGAPWRGQSALDAVMLMAQGWEYRREHLRLQQRSHYVIKDGGDQPNVVPSTASIWFYFREQDYPRTMELFETGQKVAQGAAMMTDTKLDTVMILGSGWSAHFSKPIAEAMHQNIQTVGMPAWDDKDQTLAKGIQRELGQPDFGLSSEVNKQLRGAETPQNWMGGGSDDIGDIAWNVPTVTLRFPSNIPSLPGHNWANAISMATPIAHKGALAGAKVQALTVLDILLTPKVVADAWDYFNNVQTKTVKYKPFIRPSDQPPIWLNADIMAKYKPQLQKFYYDPSKYKTYLEQLGIEYPTVRPIEAKPKGNN</sequence>
<evidence type="ECO:0000313" key="4">
    <source>
        <dbReference type="Proteomes" id="UP000076404"/>
    </source>
</evidence>
<feature type="region of interest" description="Disordered" evidence="1">
    <location>
        <begin position="1"/>
        <end position="25"/>
    </location>
</feature>
<dbReference type="GO" id="GO:0046657">
    <property type="term" value="P:folic acid catabolic process"/>
    <property type="evidence" value="ECO:0007669"/>
    <property type="project" value="TreeGrafter"/>
</dbReference>
<dbReference type="Gene3D" id="3.30.70.360">
    <property type="match status" value="1"/>
</dbReference>
<evidence type="ECO:0000259" key="2">
    <source>
        <dbReference type="Pfam" id="PF07687"/>
    </source>
</evidence>
<dbReference type="STRING" id="1379270.GEMMAAP_15720"/>
<dbReference type="Pfam" id="PF07687">
    <property type="entry name" value="M20_dimer"/>
    <property type="match status" value="1"/>
</dbReference>
<organism evidence="3 4">
    <name type="scientific">Gemmatimonas phototrophica</name>
    <dbReference type="NCBI Taxonomy" id="1379270"/>
    <lineage>
        <taxon>Bacteria</taxon>
        <taxon>Pseudomonadati</taxon>
        <taxon>Gemmatimonadota</taxon>
        <taxon>Gemmatimonadia</taxon>
        <taxon>Gemmatimonadales</taxon>
        <taxon>Gemmatimonadaceae</taxon>
        <taxon>Gemmatimonas</taxon>
    </lineage>
</organism>
<reference evidence="3 4" key="1">
    <citation type="journal article" date="2014" name="Proc. Natl. Acad. Sci. U.S.A.">
        <title>Functional type 2 photosynthetic reaction centers found in the rare bacterial phylum Gemmatimonadetes.</title>
        <authorList>
            <person name="Zeng Y."/>
            <person name="Feng F."/>
            <person name="Medova H."/>
            <person name="Dean J."/>
            <person name="Koblizek M."/>
        </authorList>
    </citation>
    <scope>NUCLEOTIDE SEQUENCE [LARGE SCALE GENOMIC DNA]</scope>
    <source>
        <strain evidence="3 4">AP64</strain>
    </source>
</reference>
<reference evidence="3 4" key="2">
    <citation type="journal article" date="2016" name="Environ. Microbiol. Rep.">
        <title>Metagenomic evidence for the presence of phototrophic Gemmatimonadetes bacteria in diverse environments.</title>
        <authorList>
            <person name="Zeng Y."/>
            <person name="Baumbach J."/>
            <person name="Barbosa E.G."/>
            <person name="Azevedo V."/>
            <person name="Zhang C."/>
            <person name="Koblizek M."/>
        </authorList>
    </citation>
    <scope>NUCLEOTIDE SEQUENCE [LARGE SCALE GENOMIC DNA]</scope>
    <source>
        <strain evidence="3 4">AP64</strain>
    </source>
</reference>
<dbReference type="SUPFAM" id="SSF53187">
    <property type="entry name" value="Zn-dependent exopeptidases"/>
    <property type="match status" value="1"/>
</dbReference>
<dbReference type="Gene3D" id="3.40.630.10">
    <property type="entry name" value="Zn peptidases"/>
    <property type="match status" value="2"/>
</dbReference>
<dbReference type="GO" id="GO:0016805">
    <property type="term" value="F:dipeptidase activity"/>
    <property type="evidence" value="ECO:0007669"/>
    <property type="project" value="TreeGrafter"/>
</dbReference>
<feature type="compositionally biased region" description="Low complexity" evidence="1">
    <location>
        <begin position="1"/>
        <end position="22"/>
    </location>
</feature>
<dbReference type="Proteomes" id="UP000076404">
    <property type="component" value="Chromosome"/>
</dbReference>
<dbReference type="SUPFAM" id="SSF55031">
    <property type="entry name" value="Bacterial exopeptidase dimerisation domain"/>
    <property type="match status" value="1"/>
</dbReference>
<dbReference type="PANTHER" id="PTHR30575:SF0">
    <property type="entry name" value="XAA-ARG DIPEPTIDASE"/>
    <property type="match status" value="1"/>
</dbReference>